<evidence type="ECO:0000259" key="1">
    <source>
        <dbReference type="Pfam" id="PF01872"/>
    </source>
</evidence>
<dbReference type="HOGENOM" id="CLU_043966_4_4_0"/>
<dbReference type="Gene3D" id="3.40.430.10">
    <property type="entry name" value="Dihydrofolate Reductase, subunit A"/>
    <property type="match status" value="1"/>
</dbReference>
<dbReference type="SUPFAM" id="SSF53597">
    <property type="entry name" value="Dihydrofolate reductase-like"/>
    <property type="match status" value="1"/>
</dbReference>
<protein>
    <submittedName>
        <fullName evidence="2">Riboflavin biosynthesis protein RibD C-terminal domain protein</fullName>
    </submittedName>
</protein>
<dbReference type="GO" id="GO:0008703">
    <property type="term" value="F:5-amino-6-(5-phosphoribosylamino)uracil reductase activity"/>
    <property type="evidence" value="ECO:0007669"/>
    <property type="project" value="InterPro"/>
</dbReference>
<dbReference type="InterPro" id="IPR050765">
    <property type="entry name" value="Riboflavin_Biosynth_HTPR"/>
</dbReference>
<sequence length="175" mass="19844">MMQVIAIAVMSLDGYITRHNEEGVAFASLADQRFFRAALTEFDCCVFGANTFEISQTEILRHLAPERLRIVLTRSPEKYSAFHHLDALEFTDAPPEVVLADLRQRGKQRCAILGGSEMYTMFFERHLVDELWLTIEPRLFGAGKRLIGGRLDASLRLMTHVLLAENTLLLTYAVN</sequence>
<reference evidence="2" key="1">
    <citation type="journal article" date="2015" name="PeerJ">
        <title>First genomic representation of candidate bacterial phylum KSB3 points to enhanced environmental sensing as a trigger of wastewater bulking.</title>
        <authorList>
            <person name="Sekiguchi Y."/>
            <person name="Ohashi A."/>
            <person name="Parks D.H."/>
            <person name="Yamauchi T."/>
            <person name="Tyson G.W."/>
            <person name="Hugenholtz P."/>
        </authorList>
    </citation>
    <scope>NUCLEOTIDE SEQUENCE [LARGE SCALE GENOMIC DNA]</scope>
</reference>
<dbReference type="AlphaFoldDB" id="A0A081BNH1"/>
<proteinExistence type="predicted"/>
<keyword evidence="3" id="KW-1185">Reference proteome</keyword>
<name>A0A081BNH1_9BACT</name>
<evidence type="ECO:0000313" key="2">
    <source>
        <dbReference type="EMBL" id="GAK51937.1"/>
    </source>
</evidence>
<dbReference type="InterPro" id="IPR002734">
    <property type="entry name" value="RibDG_C"/>
</dbReference>
<dbReference type="EMBL" id="DF820458">
    <property type="protein sequence ID" value="GAK51937.1"/>
    <property type="molecule type" value="Genomic_DNA"/>
</dbReference>
<feature type="domain" description="Bacterial bifunctional deaminase-reductase C-terminal" evidence="1">
    <location>
        <begin position="4"/>
        <end position="165"/>
    </location>
</feature>
<accession>A0A081BNH1</accession>
<evidence type="ECO:0000313" key="3">
    <source>
        <dbReference type="Proteomes" id="UP000030700"/>
    </source>
</evidence>
<dbReference type="GO" id="GO:0009231">
    <property type="term" value="P:riboflavin biosynthetic process"/>
    <property type="evidence" value="ECO:0007669"/>
    <property type="project" value="InterPro"/>
</dbReference>
<dbReference type="InterPro" id="IPR024072">
    <property type="entry name" value="DHFR-like_dom_sf"/>
</dbReference>
<gene>
    <name evidence="2" type="ORF">U14_03183</name>
</gene>
<dbReference type="PANTHER" id="PTHR38011:SF11">
    <property type="entry name" value="2,5-DIAMINO-6-RIBOSYLAMINO-4(3H)-PYRIMIDINONE 5'-PHOSPHATE REDUCTASE"/>
    <property type="match status" value="1"/>
</dbReference>
<dbReference type="Proteomes" id="UP000030700">
    <property type="component" value="Unassembled WGS sequence"/>
</dbReference>
<dbReference type="PANTHER" id="PTHR38011">
    <property type="entry name" value="DIHYDROFOLATE REDUCTASE FAMILY PROTEIN (AFU_ORTHOLOGUE AFUA_8G06820)"/>
    <property type="match status" value="1"/>
</dbReference>
<dbReference type="STRING" id="1499966.U14_03183"/>
<dbReference type="Pfam" id="PF01872">
    <property type="entry name" value="RibD_C"/>
    <property type="match status" value="1"/>
</dbReference>
<organism evidence="2">
    <name type="scientific">Candidatus Moduliflexus flocculans</name>
    <dbReference type="NCBI Taxonomy" id="1499966"/>
    <lineage>
        <taxon>Bacteria</taxon>
        <taxon>Candidatus Moduliflexota</taxon>
        <taxon>Candidatus Moduliflexia</taxon>
        <taxon>Candidatus Moduliflexales</taxon>
        <taxon>Candidatus Moduliflexaceae</taxon>
    </lineage>
</organism>